<reference evidence="2" key="1">
    <citation type="submission" date="2014-09" db="EMBL/GenBank/DDBJ databases">
        <authorList>
            <person name="Magalhaes I.L.F."/>
            <person name="Oliveira U."/>
            <person name="Santos F.R."/>
            <person name="Vidigal T.H.D.A."/>
            <person name="Brescovit A.D."/>
            <person name="Santos A.J."/>
        </authorList>
    </citation>
    <scope>NUCLEOTIDE SEQUENCE</scope>
    <source>
        <tissue evidence="2">Shoot tissue taken approximately 20 cm above the soil surface</tissue>
    </source>
</reference>
<dbReference type="EMBL" id="GBRH01234093">
    <property type="protein sequence ID" value="JAD63802.1"/>
    <property type="molecule type" value="Transcribed_RNA"/>
</dbReference>
<evidence type="ECO:0000256" key="1">
    <source>
        <dbReference type="SAM" id="Phobius"/>
    </source>
</evidence>
<reference evidence="2" key="2">
    <citation type="journal article" date="2015" name="Data Brief">
        <title>Shoot transcriptome of the giant reed, Arundo donax.</title>
        <authorList>
            <person name="Barrero R.A."/>
            <person name="Guerrero F.D."/>
            <person name="Moolhuijzen P."/>
            <person name="Goolsby J.A."/>
            <person name="Tidwell J."/>
            <person name="Bellgard S.E."/>
            <person name="Bellgard M.I."/>
        </authorList>
    </citation>
    <scope>NUCLEOTIDE SEQUENCE</scope>
    <source>
        <tissue evidence="2">Shoot tissue taken approximately 20 cm above the soil surface</tissue>
    </source>
</reference>
<evidence type="ECO:0000313" key="2">
    <source>
        <dbReference type="EMBL" id="JAD63802.1"/>
    </source>
</evidence>
<keyword evidence="1" id="KW-1133">Transmembrane helix</keyword>
<organism evidence="2">
    <name type="scientific">Arundo donax</name>
    <name type="common">Giant reed</name>
    <name type="synonym">Donax arundinaceus</name>
    <dbReference type="NCBI Taxonomy" id="35708"/>
    <lineage>
        <taxon>Eukaryota</taxon>
        <taxon>Viridiplantae</taxon>
        <taxon>Streptophyta</taxon>
        <taxon>Embryophyta</taxon>
        <taxon>Tracheophyta</taxon>
        <taxon>Spermatophyta</taxon>
        <taxon>Magnoliopsida</taxon>
        <taxon>Liliopsida</taxon>
        <taxon>Poales</taxon>
        <taxon>Poaceae</taxon>
        <taxon>PACMAD clade</taxon>
        <taxon>Arundinoideae</taxon>
        <taxon>Arundineae</taxon>
        <taxon>Arundo</taxon>
    </lineage>
</organism>
<keyword evidence="1" id="KW-0472">Membrane</keyword>
<accession>A0A0A9BX11</accession>
<name>A0A0A9BX11_ARUDO</name>
<protein>
    <submittedName>
        <fullName evidence="2">Uncharacterized protein</fullName>
    </submittedName>
</protein>
<dbReference type="AlphaFoldDB" id="A0A0A9BX11"/>
<proteinExistence type="predicted"/>
<feature type="transmembrane region" description="Helical" evidence="1">
    <location>
        <begin position="7"/>
        <end position="25"/>
    </location>
</feature>
<keyword evidence="1" id="KW-0812">Transmembrane</keyword>
<sequence>MFVYNHLVCNVSLCIYVLMPLAWLVV</sequence>